<sequence length="503" mass="56904">MPSGIFISAESLRPDISFIRRAPIFLRSPMFMTELFYANRHVPATKTNRKQKSCPALAKSLIYKSMRIRTLIFIWIMILSPLAADALNVKEYTLENGLKVLIVEDHKAPTATFQVWYRVGSVKEKIGKTGLSHLLEHMMFKGTYKSGPKTFSQAIQRAGGTDNAFTTREYTAYFELLSSDRIGLPVEMEADRMRNLALTPASVLSERDVVMEERRLRYEDDPQNLVHEEVLAAAFKDHPYRWPVIGWMSDLKTLDPDDLIAHYNTYYAPNNAVIIVVGDVDSMDILSKIRSSFVKMEKGPAIKEAKAAEDRQYGEKRVYVKKEAELPYILSVYKVPSINDEDGFALEVLAGVLSGGKSSRIYNSLVYEKQLALSAWASFEGMHKDPFLFYAGATASHGRKIEEVENALLAEFEKMKKSEPSEREVQKAKNQIEASFIMEQDSIYMQARTIGTFEMIGGWGLIDKYLAGIRKVTPADVKRVAEKYLTEDRRTTGILIPVGNGEK</sequence>
<keyword evidence="6" id="KW-0645">Protease</keyword>
<evidence type="ECO:0000256" key="3">
    <source>
        <dbReference type="RuleBase" id="RU004447"/>
    </source>
</evidence>
<feature type="domain" description="Peptidase M16 N-terminal" evidence="4">
    <location>
        <begin position="99"/>
        <end position="244"/>
    </location>
</feature>
<evidence type="ECO:0000256" key="1">
    <source>
        <dbReference type="ARBA" id="ARBA00001947"/>
    </source>
</evidence>
<evidence type="ECO:0000256" key="2">
    <source>
        <dbReference type="ARBA" id="ARBA00007261"/>
    </source>
</evidence>
<name>A0A2U3QIT4_9BACT</name>
<gene>
    <name evidence="6" type="ORF">NBG4_50002</name>
</gene>
<accession>A0A2U3QIT4</accession>
<comment type="cofactor">
    <cofactor evidence="1">
        <name>Zn(2+)</name>
        <dbReference type="ChEBI" id="CHEBI:29105"/>
    </cofactor>
</comment>
<dbReference type="GO" id="GO:0004222">
    <property type="term" value="F:metalloendopeptidase activity"/>
    <property type="evidence" value="ECO:0007669"/>
    <property type="project" value="InterPro"/>
</dbReference>
<evidence type="ECO:0000313" key="7">
    <source>
        <dbReference type="Proteomes" id="UP000245125"/>
    </source>
</evidence>
<organism evidence="6 7">
    <name type="scientific">Candidatus Sulfobium mesophilum</name>
    <dbReference type="NCBI Taxonomy" id="2016548"/>
    <lineage>
        <taxon>Bacteria</taxon>
        <taxon>Pseudomonadati</taxon>
        <taxon>Nitrospirota</taxon>
        <taxon>Nitrospiria</taxon>
        <taxon>Nitrospirales</taxon>
        <taxon>Nitrospiraceae</taxon>
        <taxon>Candidatus Sulfobium</taxon>
    </lineage>
</organism>
<dbReference type="InterPro" id="IPR001431">
    <property type="entry name" value="Pept_M16_Zn_BS"/>
</dbReference>
<dbReference type="GO" id="GO:0006508">
    <property type="term" value="P:proteolysis"/>
    <property type="evidence" value="ECO:0007669"/>
    <property type="project" value="UniProtKB-KW"/>
</dbReference>
<dbReference type="Pfam" id="PF00675">
    <property type="entry name" value="Peptidase_M16"/>
    <property type="match status" value="1"/>
</dbReference>
<evidence type="ECO:0000313" key="6">
    <source>
        <dbReference type="EMBL" id="SPQ01270.1"/>
    </source>
</evidence>
<keyword evidence="7" id="KW-1185">Reference proteome</keyword>
<dbReference type="PANTHER" id="PTHR11851:SF49">
    <property type="entry name" value="MITOCHONDRIAL-PROCESSING PEPTIDASE SUBUNIT ALPHA"/>
    <property type="match status" value="1"/>
</dbReference>
<dbReference type="Gene3D" id="3.30.830.10">
    <property type="entry name" value="Metalloenzyme, LuxS/M16 peptidase-like"/>
    <property type="match status" value="2"/>
</dbReference>
<reference evidence="7" key="1">
    <citation type="submission" date="2018-03" db="EMBL/GenBank/DDBJ databases">
        <authorList>
            <person name="Zecchin S."/>
        </authorList>
    </citation>
    <scope>NUCLEOTIDE SEQUENCE [LARGE SCALE GENOMIC DNA]</scope>
</reference>
<proteinExistence type="inferred from homology"/>
<dbReference type="InterPro" id="IPR007863">
    <property type="entry name" value="Peptidase_M16_C"/>
</dbReference>
<protein>
    <submittedName>
        <fullName evidence="6">Putative Zn-dependent protease, involved in pqq synthesis (PpqF)</fullName>
    </submittedName>
</protein>
<evidence type="ECO:0000259" key="4">
    <source>
        <dbReference type="Pfam" id="PF00675"/>
    </source>
</evidence>
<dbReference type="Pfam" id="PF05193">
    <property type="entry name" value="Peptidase_M16_C"/>
    <property type="match status" value="1"/>
</dbReference>
<feature type="domain" description="Peptidase M16 C-terminal" evidence="5">
    <location>
        <begin position="254"/>
        <end position="431"/>
    </location>
</feature>
<comment type="similarity">
    <text evidence="2 3">Belongs to the peptidase M16 family.</text>
</comment>
<dbReference type="InterPro" id="IPR050361">
    <property type="entry name" value="MPP/UQCRC_Complex"/>
</dbReference>
<evidence type="ECO:0000259" key="5">
    <source>
        <dbReference type="Pfam" id="PF05193"/>
    </source>
</evidence>
<dbReference type="SUPFAM" id="SSF63411">
    <property type="entry name" value="LuxS/MPP-like metallohydrolase"/>
    <property type="match status" value="2"/>
</dbReference>
<dbReference type="GO" id="GO:0046872">
    <property type="term" value="F:metal ion binding"/>
    <property type="evidence" value="ECO:0007669"/>
    <property type="project" value="InterPro"/>
</dbReference>
<dbReference type="EMBL" id="OUUY01000097">
    <property type="protein sequence ID" value="SPQ01270.1"/>
    <property type="molecule type" value="Genomic_DNA"/>
</dbReference>
<dbReference type="AlphaFoldDB" id="A0A2U3QIT4"/>
<keyword evidence="6" id="KW-0378">Hydrolase</keyword>
<dbReference type="InterPro" id="IPR011249">
    <property type="entry name" value="Metalloenz_LuxS/M16"/>
</dbReference>
<dbReference type="PANTHER" id="PTHR11851">
    <property type="entry name" value="METALLOPROTEASE"/>
    <property type="match status" value="1"/>
</dbReference>
<dbReference type="InterPro" id="IPR011765">
    <property type="entry name" value="Pept_M16_N"/>
</dbReference>
<dbReference type="Proteomes" id="UP000245125">
    <property type="component" value="Unassembled WGS sequence"/>
</dbReference>
<dbReference type="PROSITE" id="PS00143">
    <property type="entry name" value="INSULINASE"/>
    <property type="match status" value="1"/>
</dbReference>